<dbReference type="PATRIC" id="fig|1097667.3.peg.4305"/>
<dbReference type="PROSITE" id="PS50977">
    <property type="entry name" value="HTH_TETR_2"/>
    <property type="match status" value="1"/>
</dbReference>
<dbReference type="EMBL" id="AGUD01000319">
    <property type="protein sequence ID" value="EHN08838.1"/>
    <property type="molecule type" value="Genomic_DNA"/>
</dbReference>
<accession>H0EBW1</accession>
<feature type="DNA-binding region" description="H-T-H motif" evidence="2">
    <location>
        <begin position="27"/>
        <end position="46"/>
    </location>
</feature>
<evidence type="ECO:0000313" key="5">
    <source>
        <dbReference type="Proteomes" id="UP000005143"/>
    </source>
</evidence>
<sequence length="216" mass="23514">MVVRNQKERIFRAVIDVTSVAGYGEMSVEDIISTAGVSRRTFYDYFPNKQTVFLACVDQVAQELRQTVKDAFDTGEDPIGRATACIGALTHFLAEDPARAEMALVEILAAGQEAIAKRNETMEFLADLVVRGTADLPGAEHVNPLTAQTIVGGIAEVLYTRVVRGETDELEELVPDLVHAITLPYLGFEAAEATRQSVRKTLEAQRSGQQTPTTSA</sequence>
<dbReference type="PANTHER" id="PTHR30055">
    <property type="entry name" value="HTH-TYPE TRANSCRIPTIONAL REGULATOR RUTR"/>
    <property type="match status" value="1"/>
</dbReference>
<comment type="caution">
    <text evidence="4">The sequence shown here is derived from an EMBL/GenBank/DDBJ whole genome shotgun (WGS) entry which is preliminary data.</text>
</comment>
<evidence type="ECO:0000256" key="1">
    <source>
        <dbReference type="ARBA" id="ARBA00023125"/>
    </source>
</evidence>
<keyword evidence="5" id="KW-1185">Reference proteome</keyword>
<protein>
    <submittedName>
        <fullName evidence="4">Transcriptional regulator TetR family</fullName>
    </submittedName>
</protein>
<dbReference type="Gene3D" id="1.10.357.10">
    <property type="entry name" value="Tetracycline Repressor, domain 2"/>
    <property type="match status" value="1"/>
</dbReference>
<evidence type="ECO:0000259" key="3">
    <source>
        <dbReference type="PROSITE" id="PS50977"/>
    </source>
</evidence>
<dbReference type="InterPro" id="IPR001647">
    <property type="entry name" value="HTH_TetR"/>
</dbReference>
<dbReference type="GO" id="GO:0000976">
    <property type="term" value="F:transcription cis-regulatory region binding"/>
    <property type="evidence" value="ECO:0007669"/>
    <property type="project" value="TreeGrafter"/>
</dbReference>
<reference evidence="4 5" key="1">
    <citation type="journal article" date="2013" name="Biodegradation">
        <title>Quantitative proteomic analysis of ibuprofen-degrading Patulibacter sp. strain I11.</title>
        <authorList>
            <person name="Almeida B."/>
            <person name="Kjeldal H."/>
            <person name="Lolas I."/>
            <person name="Knudsen A.D."/>
            <person name="Carvalho G."/>
            <person name="Nielsen K.L."/>
            <person name="Barreto Crespo M.T."/>
            <person name="Stensballe A."/>
            <person name="Nielsen J.L."/>
        </authorList>
    </citation>
    <scope>NUCLEOTIDE SEQUENCE [LARGE SCALE GENOMIC DNA]</scope>
    <source>
        <strain evidence="4 5">I11</strain>
    </source>
</reference>
<dbReference type="InterPro" id="IPR009057">
    <property type="entry name" value="Homeodomain-like_sf"/>
</dbReference>
<feature type="domain" description="HTH tetR-type" evidence="3">
    <location>
        <begin position="4"/>
        <end position="64"/>
    </location>
</feature>
<evidence type="ECO:0000313" key="4">
    <source>
        <dbReference type="EMBL" id="EHN08838.1"/>
    </source>
</evidence>
<dbReference type="PROSITE" id="PS01081">
    <property type="entry name" value="HTH_TETR_1"/>
    <property type="match status" value="1"/>
</dbReference>
<dbReference type="AlphaFoldDB" id="H0EBW1"/>
<dbReference type="Proteomes" id="UP000005143">
    <property type="component" value="Unassembled WGS sequence"/>
</dbReference>
<organism evidence="4 5">
    <name type="scientific">Patulibacter medicamentivorans</name>
    <dbReference type="NCBI Taxonomy" id="1097667"/>
    <lineage>
        <taxon>Bacteria</taxon>
        <taxon>Bacillati</taxon>
        <taxon>Actinomycetota</taxon>
        <taxon>Thermoleophilia</taxon>
        <taxon>Solirubrobacterales</taxon>
        <taxon>Patulibacteraceae</taxon>
        <taxon>Patulibacter</taxon>
    </lineage>
</organism>
<dbReference type="InterPro" id="IPR050109">
    <property type="entry name" value="HTH-type_TetR-like_transc_reg"/>
</dbReference>
<dbReference type="InterPro" id="IPR023772">
    <property type="entry name" value="DNA-bd_HTH_TetR-type_CS"/>
</dbReference>
<dbReference type="GO" id="GO:0003700">
    <property type="term" value="F:DNA-binding transcription factor activity"/>
    <property type="evidence" value="ECO:0007669"/>
    <property type="project" value="TreeGrafter"/>
</dbReference>
<keyword evidence="1 2" id="KW-0238">DNA-binding</keyword>
<dbReference type="Pfam" id="PF00440">
    <property type="entry name" value="TetR_N"/>
    <property type="match status" value="1"/>
</dbReference>
<proteinExistence type="predicted"/>
<dbReference type="SUPFAM" id="SSF46689">
    <property type="entry name" value="Homeodomain-like"/>
    <property type="match status" value="1"/>
</dbReference>
<name>H0EBW1_9ACTN</name>
<evidence type="ECO:0000256" key="2">
    <source>
        <dbReference type="PROSITE-ProRule" id="PRU00335"/>
    </source>
</evidence>
<dbReference type="PANTHER" id="PTHR30055:SF226">
    <property type="entry name" value="HTH-TYPE TRANSCRIPTIONAL REGULATOR PKSA"/>
    <property type="match status" value="1"/>
</dbReference>
<gene>
    <name evidence="4" type="ORF">PAI11_43440</name>
</gene>